<evidence type="ECO:0000313" key="4">
    <source>
        <dbReference type="Proteomes" id="UP000247005"/>
    </source>
</evidence>
<evidence type="ECO:0000313" key="2">
    <source>
        <dbReference type="EMBL" id="POP48945.1"/>
    </source>
</evidence>
<proteinExistence type="predicted"/>
<organism evidence="2 4">
    <name type="scientific">Superficieibacter electus</name>
    <dbReference type="NCBI Taxonomy" id="2022662"/>
    <lineage>
        <taxon>Bacteria</taxon>
        <taxon>Pseudomonadati</taxon>
        <taxon>Pseudomonadota</taxon>
        <taxon>Gammaproteobacteria</taxon>
        <taxon>Enterobacterales</taxon>
        <taxon>Enterobacteriaceae</taxon>
        <taxon>Superficieibacter</taxon>
    </lineage>
</organism>
<dbReference type="EMBL" id="PQGD01000007">
    <property type="protein sequence ID" value="POP48945.1"/>
    <property type="molecule type" value="Genomic_DNA"/>
</dbReference>
<protein>
    <submittedName>
        <fullName evidence="2">Uncharacterized protein</fullName>
    </submittedName>
</protein>
<dbReference type="RefSeq" id="WP_103677123.1">
    <property type="nucleotide sequence ID" value="NZ_PQGD01000007.1"/>
</dbReference>
<sequence>MNESKTQNSSLVVIGEIAMDLLYETRSITADAVLHKLETALKEGRDDTHIQTVGSAISQVRAKLMPTDDVN</sequence>
<comment type="caution">
    <text evidence="2">The sequence shown here is derived from an EMBL/GenBank/DDBJ whole genome shotgun (WGS) entry which is preliminary data.</text>
</comment>
<evidence type="ECO:0000313" key="1">
    <source>
        <dbReference type="EMBL" id="POP43430.1"/>
    </source>
</evidence>
<dbReference type="EMBL" id="PQGE01000014">
    <property type="protein sequence ID" value="POP43430.1"/>
    <property type="molecule type" value="Genomic_DNA"/>
</dbReference>
<evidence type="ECO:0000313" key="3">
    <source>
        <dbReference type="Proteomes" id="UP000237073"/>
    </source>
</evidence>
<keyword evidence="3" id="KW-1185">Reference proteome</keyword>
<accession>A0A2P5GQW3</accession>
<dbReference type="Proteomes" id="UP000237073">
    <property type="component" value="Unassembled WGS sequence"/>
</dbReference>
<gene>
    <name evidence="2" type="ORF">CHU32_10150</name>
    <name evidence="1" type="ORF">CHU33_16265</name>
</gene>
<dbReference type="AlphaFoldDB" id="A0A2P5GQW3"/>
<name>A0A2P5GQW3_9ENTR</name>
<dbReference type="Proteomes" id="UP000247005">
    <property type="component" value="Unassembled WGS sequence"/>
</dbReference>
<reference evidence="3 4" key="1">
    <citation type="submission" date="2018-01" db="EMBL/GenBank/DDBJ databases">
        <title>Superficieibacter electus gen. nov., sp. nov., an extended-spectrum beta-lactamase possessing member of the Enterobacteriaceae family, isolated from intensive care unit surfaces.</title>
        <authorList>
            <person name="Potter R.F."/>
            <person name="D'Souza A.W."/>
        </authorList>
    </citation>
    <scope>NUCLEOTIDE SEQUENCE [LARGE SCALE GENOMIC DNA]</scope>
    <source>
        <strain evidence="2 4">BP-1</strain>
        <strain evidence="1 3">BP-2</strain>
    </source>
</reference>